<evidence type="ECO:0000256" key="1">
    <source>
        <dbReference type="SAM" id="SignalP"/>
    </source>
</evidence>
<accession>A0A0A2M6F0</accession>
<dbReference type="EMBL" id="JRLX01000002">
    <property type="protein sequence ID" value="KGO88217.1"/>
    <property type="molecule type" value="Genomic_DNA"/>
</dbReference>
<dbReference type="Proteomes" id="UP000030152">
    <property type="component" value="Unassembled WGS sequence"/>
</dbReference>
<keyword evidence="1" id="KW-0732">Signal</keyword>
<evidence type="ECO:0000313" key="3">
    <source>
        <dbReference type="EMBL" id="KGO88217.1"/>
    </source>
</evidence>
<comment type="caution">
    <text evidence="3">The sequence shown here is derived from an EMBL/GenBank/DDBJ whole genome shotgun (WGS) entry which is preliminary data.</text>
</comment>
<evidence type="ECO:0000313" key="4">
    <source>
        <dbReference type="Proteomes" id="UP000030152"/>
    </source>
</evidence>
<name>A0A0A2M6F0_9FLAO</name>
<proteinExistence type="predicted"/>
<feature type="signal peptide" evidence="1">
    <location>
        <begin position="1"/>
        <end position="29"/>
    </location>
</feature>
<dbReference type="Pfam" id="PF19081">
    <property type="entry name" value="Ig_7"/>
    <property type="match status" value="1"/>
</dbReference>
<keyword evidence="4" id="KW-1185">Reference proteome</keyword>
<dbReference type="InterPro" id="IPR044023">
    <property type="entry name" value="Ig_7"/>
</dbReference>
<dbReference type="STRING" id="1121895.GCA_000378485_00978"/>
<reference evidence="3 4" key="1">
    <citation type="submission" date="2013-09" db="EMBL/GenBank/DDBJ databases">
        <authorList>
            <person name="Zeng Z."/>
            <person name="Chen C."/>
        </authorList>
    </citation>
    <scope>NUCLEOTIDE SEQUENCE [LARGE SCALE GENOMIC DNA]</scope>
    <source>
        <strain evidence="3 4">WB 3.3-2</strain>
    </source>
</reference>
<feature type="chain" id="PRO_5001991902" description="Ig-like domain-containing protein" evidence="1">
    <location>
        <begin position="30"/>
        <end position="1068"/>
    </location>
</feature>
<protein>
    <recommendedName>
        <fullName evidence="2">Ig-like domain-containing protein</fullName>
    </recommendedName>
</protein>
<dbReference type="SUPFAM" id="SSF56988">
    <property type="entry name" value="Anthrax protective antigen"/>
    <property type="match status" value="1"/>
</dbReference>
<feature type="domain" description="Ig-like" evidence="2">
    <location>
        <begin position="433"/>
        <end position="515"/>
    </location>
</feature>
<sequence length="1068" mass="114319">MKNLTNKLSLNSLPLLLLVCLFGFQAANAQTCTPQGNQTAYGDGQWKGYLYNNVTTFPPTAAAFAPANYRGYVTRSANFNQDIGEGALPAESTLCTGTYDANFIMRYKMQVTVAPGYYTFNVGGDDGYRLSFDEGQTFPENVSDWSDHGYHYETATYYLSGTVKLILEYYEHNGSSRVSFDFAPASCTSSAPTTITGNGTSSCATGTTLTATGGTAGVNCTYQWGIGSVIGQNIIPNQTGVSISVHPSSTKTYWVRRVSAAPCSTTTDGVTRTVTVANPAPGNPAVYGDGVWNVYSYIGNSLDLNPTIVDYSGYYTDATLGYDSQAKWNKAGAPSSAAGYQGCSLPVDQFTFIAKRKGFTCGSYTVKMENWDDDSRLYINGTQVWNFNGYSGGQPIQNIGTYSLDANSTIELRTGENGGDANAKLTIVQINTPVAPTSITGVSTICKNTSITLTATGASPAAGGVYQWGTGTVVGENILAETTTNTFTTVIPATTTYWVRIKNTEGCYTAGVTKAITVPAPLVYNNGAWNGTPTIETAVEIQSDLTMSQNIEVCSCQVKANATLTVATGKTLTVKNKLTVDANGKLIVENNGALLQIAQVPAEGNITLHKTGNPLYRLDYTMWSAPVTGQNLAAFSPQTISTRFYKYGYAITNTTTNTGGEYYNLIDPATNNFMPAQSYLIRMPDQDNTTGYNAGRATLSFDGIFTGVPNNGNYTTPASVQGNRYTAVGNPYPSPISVKEFFNQNAGVLDANSAIYLWRKKNDYRQSSYATITLAAYTKNSATGGGAEQGVYFGRDNNTWLLSQGQGFIVRTATNATNTNITFTNSMRKAAPASGSQSFFRTGEDTASRLWLNITDGQDGFSQAAVAYMEEGTLGLDYGYDGKMLSDSSDISIYSIAEESKLTIQARPLFTAGDVVPMGYKAGAAGEFTIALDHTEGVFAEGQDIFLKDNVLGTTTNVTNQGYTFTTEAGTFDDRFEVVYATEALGTNNPQITANSVIVYKEGSSININTGTAQMTDVAVYDIQGRRLYAKSGINATTAVVSGLQVQTEVLIIEINTVKGKVSKKIVF</sequence>
<dbReference type="AlphaFoldDB" id="A0A0A2M6F0"/>
<dbReference type="RefSeq" id="WP_020212102.1">
    <property type="nucleotide sequence ID" value="NZ_JRLX01000002.1"/>
</dbReference>
<dbReference type="OrthoDB" id="1652165at2"/>
<gene>
    <name evidence="3" type="ORF">Q765_04045</name>
</gene>
<organism evidence="3 4">
    <name type="scientific">Flavobacterium rivuli WB 3.3-2 = DSM 21788</name>
    <dbReference type="NCBI Taxonomy" id="1121895"/>
    <lineage>
        <taxon>Bacteria</taxon>
        <taxon>Pseudomonadati</taxon>
        <taxon>Bacteroidota</taxon>
        <taxon>Flavobacteriia</taxon>
        <taxon>Flavobacteriales</taxon>
        <taxon>Flavobacteriaceae</taxon>
        <taxon>Flavobacterium</taxon>
    </lineage>
</organism>
<dbReference type="eggNOG" id="COG1345">
    <property type="taxonomic scope" value="Bacteria"/>
</dbReference>
<evidence type="ECO:0000259" key="2">
    <source>
        <dbReference type="Pfam" id="PF19081"/>
    </source>
</evidence>